<dbReference type="InterPro" id="IPR022791">
    <property type="entry name" value="L-PG_synthase/AglD"/>
</dbReference>
<keyword evidence="3 6" id="KW-0812">Transmembrane</keyword>
<evidence type="ECO:0000256" key="6">
    <source>
        <dbReference type="SAM" id="Phobius"/>
    </source>
</evidence>
<feature type="transmembrane region" description="Helical" evidence="6">
    <location>
        <begin position="268"/>
        <end position="289"/>
    </location>
</feature>
<dbReference type="GO" id="GO:0005886">
    <property type="term" value="C:plasma membrane"/>
    <property type="evidence" value="ECO:0007669"/>
    <property type="project" value="UniProtKB-SubCell"/>
</dbReference>
<dbReference type="Proteomes" id="UP000249066">
    <property type="component" value="Unassembled WGS sequence"/>
</dbReference>
<proteinExistence type="predicted"/>
<evidence type="ECO:0000256" key="3">
    <source>
        <dbReference type="ARBA" id="ARBA00022692"/>
    </source>
</evidence>
<dbReference type="AlphaFoldDB" id="A0A2W5C5W2"/>
<evidence type="ECO:0000256" key="1">
    <source>
        <dbReference type="ARBA" id="ARBA00004651"/>
    </source>
</evidence>
<dbReference type="NCBIfam" id="TIGR03476">
    <property type="entry name" value="HpnL"/>
    <property type="match status" value="1"/>
</dbReference>
<sequence>MLATVAGLGIALWTLGANGFAEIFSIAGRVGPGGFIIYCAWSLGVFGLLGGAWLAAAPGEGVDRLPLFAWARMVREAAADMLPFSQLGGIVLAARTLGGHAVATSKAYGAMVVDMTTEMAAQLVFTLFGLSLMASLLIGDDAVTSLRPLILGGTGVMVAIILGFFLAQRWVLDAMAGLAGRFVPGSAAMLGEIRAELEHIYTHRLRVVIAFVLNLAAWVGSGIGAWIVLRFMEVDISVWSVLSLESLIFTLRGVAFAIPGGLGVQEAAYALAGPLFGLPAETALALSLAKRARDVAIGLPTLIVWQLREAHSVRFGLGAG</sequence>
<feature type="transmembrane region" description="Helical" evidence="6">
    <location>
        <begin position="35"/>
        <end position="56"/>
    </location>
</feature>
<name>A0A2W5C5W2_9SPHN</name>
<protein>
    <recommendedName>
        <fullName evidence="9">HpnL family protein</fullName>
    </recommendedName>
</protein>
<feature type="transmembrane region" description="Helical" evidence="6">
    <location>
        <begin position="207"/>
        <end position="229"/>
    </location>
</feature>
<evidence type="ECO:0000313" key="8">
    <source>
        <dbReference type="Proteomes" id="UP000249066"/>
    </source>
</evidence>
<accession>A0A2W5C5W2</accession>
<evidence type="ECO:0000256" key="4">
    <source>
        <dbReference type="ARBA" id="ARBA00022989"/>
    </source>
</evidence>
<keyword evidence="4 6" id="KW-1133">Transmembrane helix</keyword>
<evidence type="ECO:0000256" key="2">
    <source>
        <dbReference type="ARBA" id="ARBA00022475"/>
    </source>
</evidence>
<evidence type="ECO:0008006" key="9">
    <source>
        <dbReference type="Google" id="ProtNLM"/>
    </source>
</evidence>
<feature type="transmembrane region" description="Helical" evidence="6">
    <location>
        <begin position="150"/>
        <end position="171"/>
    </location>
</feature>
<feature type="transmembrane region" description="Helical" evidence="6">
    <location>
        <begin position="119"/>
        <end position="138"/>
    </location>
</feature>
<dbReference type="Pfam" id="PF03706">
    <property type="entry name" value="LPG_synthase_TM"/>
    <property type="match status" value="1"/>
</dbReference>
<reference evidence="7 8" key="1">
    <citation type="submission" date="2017-08" db="EMBL/GenBank/DDBJ databases">
        <title>Infants hospitalized years apart are colonized by the same room-sourced microbial strains.</title>
        <authorList>
            <person name="Brooks B."/>
            <person name="Olm M.R."/>
            <person name="Firek B.A."/>
            <person name="Baker R."/>
            <person name="Thomas B.C."/>
            <person name="Morowitz M.J."/>
            <person name="Banfield J.F."/>
        </authorList>
    </citation>
    <scope>NUCLEOTIDE SEQUENCE [LARGE SCALE GENOMIC DNA]</scope>
    <source>
        <strain evidence="7">S2_018_000_R2_101</strain>
    </source>
</reference>
<evidence type="ECO:0000313" key="7">
    <source>
        <dbReference type="EMBL" id="PZO90705.1"/>
    </source>
</evidence>
<evidence type="ECO:0000256" key="5">
    <source>
        <dbReference type="ARBA" id="ARBA00023136"/>
    </source>
</evidence>
<comment type="subcellular location">
    <subcellularLocation>
        <location evidence="1">Cell membrane</location>
        <topology evidence="1">Multi-pass membrane protein</topology>
    </subcellularLocation>
</comment>
<comment type="caution">
    <text evidence="7">The sequence shown here is derived from an EMBL/GenBank/DDBJ whole genome shotgun (WGS) entry which is preliminary data.</text>
</comment>
<dbReference type="EMBL" id="QFNN01000022">
    <property type="protein sequence ID" value="PZO90705.1"/>
    <property type="molecule type" value="Genomic_DNA"/>
</dbReference>
<keyword evidence="2" id="KW-1003">Cell membrane</keyword>
<gene>
    <name evidence="7" type="ORF">DI623_05825</name>
</gene>
<organism evidence="7 8">
    <name type="scientific">Sphingomonas sanxanigenens</name>
    <dbReference type="NCBI Taxonomy" id="397260"/>
    <lineage>
        <taxon>Bacteria</taxon>
        <taxon>Pseudomonadati</taxon>
        <taxon>Pseudomonadota</taxon>
        <taxon>Alphaproteobacteria</taxon>
        <taxon>Sphingomonadales</taxon>
        <taxon>Sphingomonadaceae</taxon>
        <taxon>Sphingomonas</taxon>
    </lineage>
</organism>
<feature type="transmembrane region" description="Helical" evidence="6">
    <location>
        <begin position="241"/>
        <end position="262"/>
    </location>
</feature>
<keyword evidence="5 6" id="KW-0472">Membrane</keyword>